<gene>
    <name evidence="1" type="ORF">T4D_402</name>
</gene>
<dbReference type="Proteomes" id="UP000054995">
    <property type="component" value="Unassembled WGS sequence"/>
</dbReference>
<accession>A0A0V1FZT7</accession>
<proteinExistence type="predicted"/>
<keyword evidence="2" id="KW-1185">Reference proteome</keyword>
<organism evidence="1 2">
    <name type="scientific">Trichinella pseudospiralis</name>
    <name type="common">Parasitic roundworm</name>
    <dbReference type="NCBI Taxonomy" id="6337"/>
    <lineage>
        <taxon>Eukaryota</taxon>
        <taxon>Metazoa</taxon>
        <taxon>Ecdysozoa</taxon>
        <taxon>Nematoda</taxon>
        <taxon>Enoplea</taxon>
        <taxon>Dorylaimia</taxon>
        <taxon>Trichinellida</taxon>
        <taxon>Trichinellidae</taxon>
        <taxon>Trichinella</taxon>
    </lineage>
</organism>
<dbReference type="EMBL" id="JYDT01000012">
    <property type="protein sequence ID" value="KRY91575.1"/>
    <property type="molecule type" value="Genomic_DNA"/>
</dbReference>
<name>A0A0V1FZT7_TRIPS</name>
<evidence type="ECO:0000313" key="1">
    <source>
        <dbReference type="EMBL" id="KRY91575.1"/>
    </source>
</evidence>
<protein>
    <submittedName>
        <fullName evidence="1">Uncharacterized protein</fullName>
    </submittedName>
</protein>
<dbReference type="OrthoDB" id="5925126at2759"/>
<reference evidence="1 2" key="1">
    <citation type="submission" date="2015-01" db="EMBL/GenBank/DDBJ databases">
        <title>Evolution of Trichinella species and genotypes.</title>
        <authorList>
            <person name="Korhonen P.K."/>
            <person name="Edoardo P."/>
            <person name="Giuseppe L.R."/>
            <person name="Gasser R.B."/>
        </authorList>
    </citation>
    <scope>NUCLEOTIDE SEQUENCE [LARGE SCALE GENOMIC DNA]</scope>
    <source>
        <strain evidence="1">ISS470</strain>
    </source>
</reference>
<sequence length="106" mass="12499">MNLPARNACCNNQGLLLLVKFHEFRFALWPSNSVICALPKLFRKLIQSALNIECRISANTWRFYSYTLLISYNPTQLPESCMRYHETSTDLHANYLSIYIYFYSFD</sequence>
<dbReference type="AlphaFoldDB" id="A0A0V1FZT7"/>
<evidence type="ECO:0000313" key="2">
    <source>
        <dbReference type="Proteomes" id="UP000054995"/>
    </source>
</evidence>
<comment type="caution">
    <text evidence="1">The sequence shown here is derived from an EMBL/GenBank/DDBJ whole genome shotgun (WGS) entry which is preliminary data.</text>
</comment>